<protein>
    <submittedName>
        <fullName evidence="2">Type I addiction module toxin, SymE family</fullName>
    </submittedName>
</protein>
<name>A0A4Q2FT12_STROR</name>
<organism evidence="2 3">
    <name type="scientific">Streptococcus oralis</name>
    <dbReference type="NCBI Taxonomy" id="1303"/>
    <lineage>
        <taxon>Bacteria</taxon>
        <taxon>Bacillati</taxon>
        <taxon>Bacillota</taxon>
        <taxon>Bacilli</taxon>
        <taxon>Lactobacillales</taxon>
        <taxon>Streptococcaceae</taxon>
        <taxon>Streptococcus</taxon>
    </lineage>
</organism>
<dbReference type="GO" id="GO:0016788">
    <property type="term" value="F:hydrolase activity, acting on ester bonds"/>
    <property type="evidence" value="ECO:0007669"/>
    <property type="project" value="InterPro"/>
</dbReference>
<accession>A0A4Q2FT12</accession>
<dbReference type="GO" id="GO:0016070">
    <property type="term" value="P:RNA metabolic process"/>
    <property type="evidence" value="ECO:0007669"/>
    <property type="project" value="InterPro"/>
</dbReference>
<evidence type="ECO:0000313" key="2">
    <source>
        <dbReference type="EMBL" id="RXX22456.1"/>
    </source>
</evidence>
<proteinExistence type="predicted"/>
<dbReference type="Proteomes" id="UP000289921">
    <property type="component" value="Unassembled WGS sequence"/>
</dbReference>
<comment type="caution">
    <text evidence="2">The sequence shown here is derived from an EMBL/GenBank/DDBJ whole genome shotgun (WGS) entry which is preliminary data.</text>
</comment>
<dbReference type="AlphaFoldDB" id="A0A4Q2FT12"/>
<feature type="domain" description="Toxin SymE-like" evidence="1">
    <location>
        <begin position="7"/>
        <end position="55"/>
    </location>
</feature>
<reference evidence="2 3" key="1">
    <citation type="submission" date="2018-05" db="EMBL/GenBank/DDBJ databases">
        <title>Streptococcus from otitis media.</title>
        <authorList>
            <person name="Wayes A.M."/>
            <person name="Jakubovics N.S."/>
        </authorList>
    </citation>
    <scope>NUCLEOTIDE SEQUENCE [LARGE SCALE GENOMIC DNA]</scope>
    <source>
        <strain evidence="2 3">NU39</strain>
    </source>
</reference>
<sequence>MAFKKNREMKVYGSTGAGNIMVPQIRLQGKWLQELGFDIGEPLNVECEGGRLVITLRDEVIDEGVAYHQ</sequence>
<dbReference type="EMBL" id="QEWK01000001">
    <property type="protein sequence ID" value="RXX22456.1"/>
    <property type="molecule type" value="Genomic_DNA"/>
</dbReference>
<evidence type="ECO:0000259" key="1">
    <source>
        <dbReference type="Pfam" id="PF08845"/>
    </source>
</evidence>
<evidence type="ECO:0000313" key="3">
    <source>
        <dbReference type="Proteomes" id="UP000289921"/>
    </source>
</evidence>
<gene>
    <name evidence="2" type="ORF">DF217_00275</name>
</gene>
<dbReference type="InterPro" id="IPR014944">
    <property type="entry name" value="Toxin_SymE-like"/>
</dbReference>
<dbReference type="Pfam" id="PF08845">
    <property type="entry name" value="SymE_toxin"/>
    <property type="match status" value="1"/>
</dbReference>
<dbReference type="GO" id="GO:0005737">
    <property type="term" value="C:cytoplasm"/>
    <property type="evidence" value="ECO:0007669"/>
    <property type="project" value="InterPro"/>
</dbReference>
<dbReference type="GO" id="GO:0003723">
    <property type="term" value="F:RNA binding"/>
    <property type="evidence" value="ECO:0007669"/>
    <property type="project" value="InterPro"/>
</dbReference>